<reference evidence="10" key="3">
    <citation type="submission" date="2020-01" db="EMBL/GenBank/DDBJ databases">
        <authorList>
            <person name="Korhonen P.K.K."/>
            <person name="Guangxu M.G."/>
            <person name="Wang T.W."/>
            <person name="Stroehlein A.J.S."/>
            <person name="Young N.D."/>
            <person name="Ang C.-S.A."/>
            <person name="Fernando D.W.F."/>
            <person name="Lu H.L."/>
            <person name="Taylor S.T."/>
            <person name="Ehtesham M.E.M."/>
            <person name="Najaraj S.H.N."/>
            <person name="Harsha G.H.G."/>
            <person name="Madugundu A.M."/>
            <person name="Renuse S.R."/>
            <person name="Holt D.H."/>
            <person name="Pandey A.P."/>
            <person name="Papenfuss A.P."/>
            <person name="Gasser R.B.G."/>
            <person name="Fischer K.F."/>
        </authorList>
    </citation>
    <scope>NUCLEOTIDE SEQUENCE</scope>
    <source>
        <strain evidence="10">SSS_KF_BRIS2020</strain>
    </source>
</reference>
<evidence type="ECO:0000256" key="5">
    <source>
        <dbReference type="ARBA" id="ARBA00022692"/>
    </source>
</evidence>
<dbReference type="EMBL" id="WVUK01000052">
    <property type="protein sequence ID" value="KAF7494746.1"/>
    <property type="molecule type" value="Genomic_DNA"/>
</dbReference>
<feature type="compositionally biased region" description="Low complexity" evidence="8">
    <location>
        <begin position="295"/>
        <end position="310"/>
    </location>
</feature>
<name>A0A132AC22_SARSC</name>
<dbReference type="Proteomes" id="UP000070412">
    <property type="component" value="Unassembled WGS sequence"/>
</dbReference>
<keyword evidence="13" id="KW-1185">Reference proteome</keyword>
<keyword evidence="3" id="KW-0328">Glycosyltransferase</keyword>
<comment type="subcellular location">
    <subcellularLocation>
        <location evidence="1">Membrane</location>
        <topology evidence="1">Single-pass membrane protein</topology>
    </subcellularLocation>
</comment>
<feature type="compositionally biased region" description="Basic and acidic residues" evidence="8">
    <location>
        <begin position="120"/>
        <end position="131"/>
    </location>
</feature>
<keyword evidence="5 9" id="KW-0812">Transmembrane</keyword>
<dbReference type="GO" id="GO:0016757">
    <property type="term" value="F:glycosyltransferase activity"/>
    <property type="evidence" value="ECO:0007669"/>
    <property type="project" value="UniProtKB-KW"/>
</dbReference>
<dbReference type="AlphaFoldDB" id="A0A132AC22"/>
<dbReference type="InterPro" id="IPR008166">
    <property type="entry name" value="Glyco_transf_92"/>
</dbReference>
<reference evidence="11 14" key="1">
    <citation type="journal article" date="2015" name="Parasit. Vectors">
        <title>Draft genome of the scabies mite.</title>
        <authorList>
            <person name="Rider S.D.Jr."/>
            <person name="Morgan M.S."/>
            <person name="Arlian L.G."/>
        </authorList>
    </citation>
    <scope>NUCLEOTIDE SEQUENCE [LARGE SCALE GENOMIC DNA]</scope>
    <source>
        <strain evidence="11">Arlian Lab</strain>
    </source>
</reference>
<feature type="compositionally biased region" description="Low complexity" evidence="8">
    <location>
        <begin position="105"/>
        <end position="119"/>
    </location>
</feature>
<organism evidence="11 14">
    <name type="scientific">Sarcoptes scabiei</name>
    <name type="common">Itch mite</name>
    <name type="synonym">Acarus scabiei</name>
    <dbReference type="NCBI Taxonomy" id="52283"/>
    <lineage>
        <taxon>Eukaryota</taxon>
        <taxon>Metazoa</taxon>
        <taxon>Ecdysozoa</taxon>
        <taxon>Arthropoda</taxon>
        <taxon>Chelicerata</taxon>
        <taxon>Arachnida</taxon>
        <taxon>Acari</taxon>
        <taxon>Acariformes</taxon>
        <taxon>Sarcoptiformes</taxon>
        <taxon>Astigmata</taxon>
        <taxon>Psoroptidia</taxon>
        <taxon>Sarcoptoidea</taxon>
        <taxon>Sarcoptidae</taxon>
        <taxon>Sarcoptinae</taxon>
        <taxon>Sarcoptes</taxon>
    </lineage>
</organism>
<feature type="transmembrane region" description="Helical" evidence="9">
    <location>
        <begin position="14"/>
        <end position="33"/>
    </location>
</feature>
<dbReference type="OrthoDB" id="2017643at2759"/>
<gene>
    <name evidence="11" type="ORF">QR98_0070400</name>
    <name evidence="10" type="ORF">SSS_6820</name>
</gene>
<dbReference type="EMBL" id="JXLN01012465">
    <property type="protein sequence ID" value="KPM08518.1"/>
    <property type="molecule type" value="Genomic_DNA"/>
</dbReference>
<evidence type="ECO:0000256" key="4">
    <source>
        <dbReference type="ARBA" id="ARBA00022679"/>
    </source>
</evidence>
<accession>A0A132AC22</accession>
<dbReference type="Proteomes" id="UP000616769">
    <property type="component" value="Unassembled WGS sequence"/>
</dbReference>
<evidence type="ECO:0000313" key="14">
    <source>
        <dbReference type="Proteomes" id="UP000616769"/>
    </source>
</evidence>
<dbReference type="VEuPathDB" id="VectorBase:SSCA001474"/>
<dbReference type="Pfam" id="PF01697">
    <property type="entry name" value="Glyco_transf_92"/>
    <property type="match status" value="1"/>
</dbReference>
<reference evidence="12" key="4">
    <citation type="submission" date="2022-06" db="UniProtKB">
        <authorList>
            <consortium name="EnsemblMetazoa"/>
        </authorList>
    </citation>
    <scope>IDENTIFICATION</scope>
</reference>
<reference evidence="13" key="2">
    <citation type="journal article" date="2020" name="PLoS Negl. Trop. Dis.">
        <title>High-quality nuclear genome for Sarcoptes scabiei-A critical resource for a neglected parasite.</title>
        <authorList>
            <person name="Korhonen P.K."/>
            <person name="Gasser R.B."/>
            <person name="Ma G."/>
            <person name="Wang T."/>
            <person name="Stroehlein A.J."/>
            <person name="Young N.D."/>
            <person name="Ang C.S."/>
            <person name="Fernando D.D."/>
            <person name="Lu H.C."/>
            <person name="Taylor S."/>
            <person name="Reynolds S.L."/>
            <person name="Mofiz E."/>
            <person name="Najaraj S.H."/>
            <person name="Gowda H."/>
            <person name="Madugundu A."/>
            <person name="Renuse S."/>
            <person name="Holt D."/>
            <person name="Pandey A."/>
            <person name="Papenfuss A.T."/>
            <person name="Fischer K."/>
        </authorList>
    </citation>
    <scope>NUCLEOTIDE SEQUENCE [LARGE SCALE GENOMIC DNA]</scope>
</reference>
<feature type="region of interest" description="Disordered" evidence="8">
    <location>
        <begin position="288"/>
        <end position="310"/>
    </location>
</feature>
<sequence length="765" mass="88667">MFQIKLPVRAYKKLIYLAAVSSFFCFLALHLTISYQKDRIPYEFSTAAAAASSIPLLEANGISSPSLIDRFHQSGTASNAGGDHGNLIDLGEVFRGILQKSSIDSSASNKADSSSSLSSDAKESLSEERIRQNDSNQITIIKNNHRSNAIEENNHFELVKTQSENQSQNKSDSDSYPQRKQLQKSLKIDPKESTINIEAHNERNQSLINLNEPIGTNNQSEENIISQNSNNNHTFATDDQDIHHYLDLEVQIDNVPVLNENQIFEEIEHTNNNNLALSYWLKARKYPKPKPSPQTNNSTNANNNSSGSNGKTCRAEFPNLYEIEFNNIYWQTFSGINGSSFYLYGAYYDNRWRGGVLPMIRILAMIDRISPPPTLCQIWFDRISVPIISPATYIYGWYNKWGNYKDGFLQPYIITCKIPRIKGLPKDFYPTSVSLVENRCSKASNNLRIINNRPEQKQEFAVCVKGLDFLHEDLSVRLVEWIELLRLLGAQKIFLYELEIHPNITKVLNYYQETGLVELTKITLPGHQPNLPGFRHLYLKNKLTNKRQNELIPYNDCLYRNLYSYNYVVLLDIDEVIMPIKHQNWSELMREVQRLSLLERNYTRASYNVRNVYFLDDLNHNEEQMRHEAHEAGVPRYLHMLQHVYRSQNYTNPGQYVKCFHNTERAVSLHNHFPLNCFGSCTTFSIPIQLAHLQHYRKDCVGPLKKSCKEFRTYTTRDTTIFRYKDDLIHRTTLTLKRLGFFHHRRSSRALSSTYEEDGDRRRNR</sequence>
<dbReference type="PANTHER" id="PTHR21461">
    <property type="entry name" value="GLYCOSYLTRANSFERASE FAMILY 92 PROTEIN"/>
    <property type="match status" value="1"/>
</dbReference>
<comment type="similarity">
    <text evidence="2">Belongs to the glycosyltransferase 92 family.</text>
</comment>
<keyword evidence="7 9" id="KW-0472">Membrane</keyword>
<evidence type="ECO:0000313" key="10">
    <source>
        <dbReference type="EMBL" id="KAF7494746.1"/>
    </source>
</evidence>
<dbReference type="GO" id="GO:0016020">
    <property type="term" value="C:membrane"/>
    <property type="evidence" value="ECO:0007669"/>
    <property type="project" value="UniProtKB-SubCell"/>
</dbReference>
<evidence type="ECO:0000256" key="1">
    <source>
        <dbReference type="ARBA" id="ARBA00004167"/>
    </source>
</evidence>
<dbReference type="OMA" id="EYKYIWF"/>
<feature type="region of interest" description="Disordered" evidence="8">
    <location>
        <begin position="105"/>
        <end position="131"/>
    </location>
</feature>
<evidence type="ECO:0000256" key="3">
    <source>
        <dbReference type="ARBA" id="ARBA00022676"/>
    </source>
</evidence>
<evidence type="ECO:0000256" key="9">
    <source>
        <dbReference type="SAM" id="Phobius"/>
    </source>
</evidence>
<dbReference type="GO" id="GO:0005737">
    <property type="term" value="C:cytoplasm"/>
    <property type="evidence" value="ECO:0007669"/>
    <property type="project" value="TreeGrafter"/>
</dbReference>
<evidence type="ECO:0000313" key="12">
    <source>
        <dbReference type="EnsemblMetazoa" id="KAF7494746.1"/>
    </source>
</evidence>
<dbReference type="EnsemblMetazoa" id="SSS_6820s_mrna">
    <property type="protein sequence ID" value="KAF7494746.1"/>
    <property type="gene ID" value="SSS_6820"/>
</dbReference>
<keyword evidence="4" id="KW-0808">Transferase</keyword>
<evidence type="ECO:0000256" key="2">
    <source>
        <dbReference type="ARBA" id="ARBA00007647"/>
    </source>
</evidence>
<protein>
    <submittedName>
        <fullName evidence="11 12">Glycosyltransferase-like protein</fullName>
    </submittedName>
</protein>
<feature type="compositionally biased region" description="Polar residues" evidence="8">
    <location>
        <begin position="161"/>
        <end position="184"/>
    </location>
</feature>
<evidence type="ECO:0000313" key="11">
    <source>
        <dbReference type="EMBL" id="KPM08518.1"/>
    </source>
</evidence>
<evidence type="ECO:0000256" key="7">
    <source>
        <dbReference type="ARBA" id="ARBA00023136"/>
    </source>
</evidence>
<feature type="region of interest" description="Disordered" evidence="8">
    <location>
        <begin position="161"/>
        <end position="192"/>
    </location>
</feature>
<evidence type="ECO:0000256" key="8">
    <source>
        <dbReference type="SAM" id="MobiDB-lite"/>
    </source>
</evidence>
<keyword evidence="6 9" id="KW-1133">Transmembrane helix</keyword>
<evidence type="ECO:0000313" key="13">
    <source>
        <dbReference type="Proteomes" id="UP000070412"/>
    </source>
</evidence>
<dbReference type="PANTHER" id="PTHR21461:SF83">
    <property type="entry name" value="GLYCOSYLTRANSFERASE FAMILY 92 PROTEIN"/>
    <property type="match status" value="1"/>
</dbReference>
<proteinExistence type="inferred from homology"/>
<evidence type="ECO:0000256" key="6">
    <source>
        <dbReference type="ARBA" id="ARBA00022989"/>
    </source>
</evidence>